<sequence>MSARGSQHLVNSTRMRTAAAIDRPPRLIDCSDMTVNMLPTTNPSNLCCDRATAISHRPALRTRHGVEFKLRLFRQPLSHAALLSRASCV</sequence>
<evidence type="ECO:0000313" key="2">
    <source>
        <dbReference type="Proteomes" id="UP000037136"/>
    </source>
</evidence>
<organism evidence="1 2">
    <name type="scientific">Ophiocordyceps unilateralis</name>
    <name type="common">Zombie-ant fungus</name>
    <name type="synonym">Torrubia unilateralis</name>
    <dbReference type="NCBI Taxonomy" id="268505"/>
    <lineage>
        <taxon>Eukaryota</taxon>
        <taxon>Fungi</taxon>
        <taxon>Dikarya</taxon>
        <taxon>Ascomycota</taxon>
        <taxon>Pezizomycotina</taxon>
        <taxon>Sordariomycetes</taxon>
        <taxon>Hypocreomycetidae</taxon>
        <taxon>Hypocreales</taxon>
        <taxon>Ophiocordycipitaceae</taxon>
        <taxon>Ophiocordyceps</taxon>
    </lineage>
</organism>
<reference evidence="1 2" key="1">
    <citation type="journal article" date="2015" name="BMC Genomics">
        <title>Gene expression during zombie ant biting behavior reflects the complexity underlying fungal parasitic behavioral manipulation.</title>
        <authorList>
            <person name="de Bekker C."/>
            <person name="Ohm R.A."/>
            <person name="Loreto R.G."/>
            <person name="Sebastian A."/>
            <person name="Albert I."/>
            <person name="Merrow M."/>
            <person name="Brachmann A."/>
            <person name="Hughes D.P."/>
        </authorList>
    </citation>
    <scope>NUCLEOTIDE SEQUENCE [LARGE SCALE GENOMIC DNA]</scope>
    <source>
        <strain evidence="1 2">SC16a</strain>
    </source>
</reference>
<evidence type="ECO:0000313" key="1">
    <source>
        <dbReference type="EMBL" id="PFH58171.1"/>
    </source>
</evidence>
<dbReference type="Proteomes" id="UP000037136">
    <property type="component" value="Unassembled WGS sequence"/>
</dbReference>
<gene>
    <name evidence="1" type="ORF">XA68_14075</name>
</gene>
<keyword evidence="2" id="KW-1185">Reference proteome</keyword>
<name>A0A2A9PAZ0_OPHUN</name>
<dbReference type="EMBL" id="LAZP02000320">
    <property type="protein sequence ID" value="PFH58171.1"/>
    <property type="molecule type" value="Genomic_DNA"/>
</dbReference>
<protein>
    <submittedName>
        <fullName evidence="1">Uncharacterized protein</fullName>
    </submittedName>
</protein>
<accession>A0A2A9PAZ0</accession>
<dbReference type="AlphaFoldDB" id="A0A2A9PAZ0"/>
<proteinExistence type="predicted"/>
<reference evidence="1 2" key="2">
    <citation type="journal article" date="2017" name="Sci. Rep.">
        <title>Ant-infecting Ophiocordyceps genomes reveal a high diversity of potential behavioral manipulation genes and a possible major role for enterotoxins.</title>
        <authorList>
            <person name="de Bekker C."/>
            <person name="Ohm R.A."/>
            <person name="Evans H.C."/>
            <person name="Brachmann A."/>
            <person name="Hughes D.P."/>
        </authorList>
    </citation>
    <scope>NUCLEOTIDE SEQUENCE [LARGE SCALE GENOMIC DNA]</scope>
    <source>
        <strain evidence="1 2">SC16a</strain>
    </source>
</reference>
<comment type="caution">
    <text evidence="1">The sequence shown here is derived from an EMBL/GenBank/DDBJ whole genome shotgun (WGS) entry which is preliminary data.</text>
</comment>